<protein>
    <recommendedName>
        <fullName evidence="2">Aminoglycoside phosphotransferase domain-containing protein</fullName>
    </recommendedName>
</protein>
<evidence type="ECO:0000259" key="2">
    <source>
        <dbReference type="Pfam" id="PF01636"/>
    </source>
</evidence>
<evidence type="ECO:0000313" key="4">
    <source>
        <dbReference type="Proteomes" id="UP000076842"/>
    </source>
</evidence>
<dbReference type="InParanoid" id="A0A165EE09"/>
<reference evidence="3 4" key="1">
    <citation type="journal article" date="2016" name="Mol. Biol. Evol.">
        <title>Comparative Genomics of Early-Diverging Mushroom-Forming Fungi Provides Insights into the Origins of Lignocellulose Decay Capabilities.</title>
        <authorList>
            <person name="Nagy L.G."/>
            <person name="Riley R."/>
            <person name="Tritt A."/>
            <person name="Adam C."/>
            <person name="Daum C."/>
            <person name="Floudas D."/>
            <person name="Sun H."/>
            <person name="Yadav J.S."/>
            <person name="Pangilinan J."/>
            <person name="Larsson K.H."/>
            <person name="Matsuura K."/>
            <person name="Barry K."/>
            <person name="Labutti K."/>
            <person name="Kuo R."/>
            <person name="Ohm R.A."/>
            <person name="Bhattacharya S.S."/>
            <person name="Shirouzu T."/>
            <person name="Yoshinaga Y."/>
            <person name="Martin F.M."/>
            <person name="Grigoriev I.V."/>
            <person name="Hibbett D.S."/>
        </authorList>
    </citation>
    <scope>NUCLEOTIDE SEQUENCE [LARGE SCALE GENOMIC DNA]</scope>
    <source>
        <strain evidence="3 4">HHB12733</strain>
    </source>
</reference>
<dbReference type="InterPro" id="IPR051678">
    <property type="entry name" value="AGP_Transferase"/>
</dbReference>
<dbReference type="PANTHER" id="PTHR21310">
    <property type="entry name" value="AMINOGLYCOSIDE PHOSPHOTRANSFERASE-RELATED-RELATED"/>
    <property type="match status" value="1"/>
</dbReference>
<dbReference type="STRING" id="1353952.A0A165EE09"/>
<evidence type="ECO:0000313" key="3">
    <source>
        <dbReference type="EMBL" id="KZT54658.1"/>
    </source>
</evidence>
<evidence type="ECO:0000256" key="1">
    <source>
        <dbReference type="SAM" id="MobiDB-lite"/>
    </source>
</evidence>
<accession>A0A165EE09</accession>
<name>A0A165EE09_9BASI</name>
<dbReference type="AlphaFoldDB" id="A0A165EE09"/>
<organism evidence="3 4">
    <name type="scientific">Calocera cornea HHB12733</name>
    <dbReference type="NCBI Taxonomy" id="1353952"/>
    <lineage>
        <taxon>Eukaryota</taxon>
        <taxon>Fungi</taxon>
        <taxon>Dikarya</taxon>
        <taxon>Basidiomycota</taxon>
        <taxon>Agaricomycotina</taxon>
        <taxon>Dacrymycetes</taxon>
        <taxon>Dacrymycetales</taxon>
        <taxon>Dacrymycetaceae</taxon>
        <taxon>Calocera</taxon>
    </lineage>
</organism>
<gene>
    <name evidence="3" type="ORF">CALCODRAFT_499596</name>
</gene>
<dbReference type="Pfam" id="PF01636">
    <property type="entry name" value="APH"/>
    <property type="match status" value="1"/>
</dbReference>
<dbReference type="PANTHER" id="PTHR21310:SF55">
    <property type="entry name" value="AMINOGLYCOSIDE PHOSPHOTRANSFERASE DOMAIN-CONTAINING PROTEIN"/>
    <property type="match status" value="1"/>
</dbReference>
<dbReference type="OrthoDB" id="5404599at2759"/>
<dbReference type="EMBL" id="KV424010">
    <property type="protein sequence ID" value="KZT54658.1"/>
    <property type="molecule type" value="Genomic_DNA"/>
</dbReference>
<sequence>MGVQKLLPGLYLKIDATPTEISAMLLITQNTTIPSPVVLDAIMLRSADRDSIYLLMTEVHGKTFDSVSEDMTSEEIAQVGLALKLSLEQLKTIKNPFSAQICSAAGGDIYAPQIKSRSLVPAFLNMTAFHEYMRNEAHKYWPSISWKLEKTFGPDYMESTFCHGDISPYNVLIHERKFSGLIDWETAAWMPAYWDYIAALMPPFAKSPEFHELINTAISPGYMDELEGFLVITGINQGIKPKMFDFMKRQEDTDESSRPEEHPSVGPSEKW</sequence>
<dbReference type="InterPro" id="IPR002575">
    <property type="entry name" value="Aminoglycoside_PTrfase"/>
</dbReference>
<dbReference type="InterPro" id="IPR011009">
    <property type="entry name" value="Kinase-like_dom_sf"/>
</dbReference>
<proteinExistence type="predicted"/>
<dbReference type="Proteomes" id="UP000076842">
    <property type="component" value="Unassembled WGS sequence"/>
</dbReference>
<feature type="region of interest" description="Disordered" evidence="1">
    <location>
        <begin position="249"/>
        <end position="271"/>
    </location>
</feature>
<keyword evidence="4" id="KW-1185">Reference proteome</keyword>
<feature type="domain" description="Aminoglycoside phosphotransferase" evidence="2">
    <location>
        <begin position="25"/>
        <end position="219"/>
    </location>
</feature>
<dbReference type="SUPFAM" id="SSF56112">
    <property type="entry name" value="Protein kinase-like (PK-like)"/>
    <property type="match status" value="1"/>
</dbReference>
<dbReference type="Gene3D" id="3.90.1200.10">
    <property type="match status" value="1"/>
</dbReference>